<dbReference type="CDD" id="cd04674">
    <property type="entry name" value="NUDIX_Hydrolase"/>
    <property type="match status" value="1"/>
</dbReference>
<name>D3Q582_STANL</name>
<dbReference type="PANTHER" id="PTHR43222:SF12">
    <property type="entry name" value="NUDIX HYDROLASE"/>
    <property type="match status" value="1"/>
</dbReference>
<dbReference type="AlphaFoldDB" id="D3Q582"/>
<evidence type="ECO:0000259" key="6">
    <source>
        <dbReference type="PROSITE" id="PS51462"/>
    </source>
</evidence>
<protein>
    <submittedName>
        <fullName evidence="7">NUDIX hydrolase</fullName>
    </submittedName>
</protein>
<dbReference type="Pfam" id="PF00293">
    <property type="entry name" value="NUDIX"/>
    <property type="match status" value="1"/>
</dbReference>
<dbReference type="GO" id="GO:0016787">
    <property type="term" value="F:hydrolase activity"/>
    <property type="evidence" value="ECO:0007669"/>
    <property type="project" value="UniProtKB-KW"/>
</dbReference>
<evidence type="ECO:0000256" key="5">
    <source>
        <dbReference type="RuleBase" id="RU003476"/>
    </source>
</evidence>
<sequence>MYSPDRQANHCAFCGTRFQPTTTWPRDCPSCHETTWANPLPVAVTLLPTTDTDGTTNLVIVRRTIEPGSGLLALPGGYIELGETWQQAAVRELREESHIEADPNDVQLFHVDNSVRTIQIFALLPTRPVTDLPPSTPTPEADGWHLLPAPTELAFPTHTTAARMFFENR</sequence>
<reference evidence="7 8" key="1">
    <citation type="journal article" date="2009" name="Stand. Genomic Sci.">
        <title>Complete genome sequence of Stackebrandtia nassauensis type strain (LLR-40K-21).</title>
        <authorList>
            <person name="Munk C."/>
            <person name="Lapidus A."/>
            <person name="Copeland A."/>
            <person name="Jando M."/>
            <person name="Mayilraj S."/>
            <person name="Glavina Del Rio T."/>
            <person name="Nolan M."/>
            <person name="Chen F."/>
            <person name="Lucas S."/>
            <person name="Tice H."/>
            <person name="Cheng J.F."/>
            <person name="Han C."/>
            <person name="Detter J.C."/>
            <person name="Bruce D."/>
            <person name="Goodwin L."/>
            <person name="Chain P."/>
            <person name="Pitluck S."/>
            <person name="Goker M."/>
            <person name="Ovchinikova G."/>
            <person name="Pati A."/>
            <person name="Ivanova N."/>
            <person name="Mavromatis K."/>
            <person name="Chen A."/>
            <person name="Palaniappan K."/>
            <person name="Land M."/>
            <person name="Hauser L."/>
            <person name="Chang Y.J."/>
            <person name="Jeffries C.D."/>
            <person name="Bristow J."/>
            <person name="Eisen J.A."/>
            <person name="Markowitz V."/>
            <person name="Hugenholtz P."/>
            <person name="Kyrpides N.C."/>
            <person name="Klenk H.P."/>
        </authorList>
    </citation>
    <scope>NUCLEOTIDE SEQUENCE [LARGE SCALE GENOMIC DNA]</scope>
    <source>
        <strain evidence="8">DSM 44728 / CIP 108903 / NRRL B-16338 / NBRC 102104 / LLR-40K-21</strain>
    </source>
</reference>
<dbReference type="InterPro" id="IPR020476">
    <property type="entry name" value="Nudix_hydrolase"/>
</dbReference>
<dbReference type="InterPro" id="IPR015797">
    <property type="entry name" value="NUDIX_hydrolase-like_dom_sf"/>
</dbReference>
<organism evidence="7 8">
    <name type="scientific">Stackebrandtia nassauensis (strain DSM 44728 / CIP 108903 / NRRL B-16338 / NBRC 102104 / LLR-40K-21)</name>
    <dbReference type="NCBI Taxonomy" id="446470"/>
    <lineage>
        <taxon>Bacteria</taxon>
        <taxon>Bacillati</taxon>
        <taxon>Actinomycetota</taxon>
        <taxon>Actinomycetes</taxon>
        <taxon>Glycomycetales</taxon>
        <taxon>Glycomycetaceae</taxon>
        <taxon>Stackebrandtia</taxon>
    </lineage>
</organism>
<comment type="similarity">
    <text evidence="2 5">Belongs to the Nudix hydrolase family.</text>
</comment>
<evidence type="ECO:0000256" key="4">
    <source>
        <dbReference type="ARBA" id="ARBA00022842"/>
    </source>
</evidence>
<dbReference type="PROSITE" id="PS51462">
    <property type="entry name" value="NUDIX"/>
    <property type="match status" value="1"/>
</dbReference>
<dbReference type="RefSeq" id="WP_013019702.1">
    <property type="nucleotide sequence ID" value="NC_013947.1"/>
</dbReference>
<dbReference type="OrthoDB" id="5417595at2"/>
<evidence type="ECO:0000256" key="3">
    <source>
        <dbReference type="ARBA" id="ARBA00022801"/>
    </source>
</evidence>
<dbReference type="eggNOG" id="COG1051">
    <property type="taxonomic scope" value="Bacteria"/>
</dbReference>
<evidence type="ECO:0000256" key="2">
    <source>
        <dbReference type="ARBA" id="ARBA00005582"/>
    </source>
</evidence>
<comment type="cofactor">
    <cofactor evidence="1">
        <name>Mg(2+)</name>
        <dbReference type="ChEBI" id="CHEBI:18420"/>
    </cofactor>
</comment>
<keyword evidence="8" id="KW-1185">Reference proteome</keyword>
<keyword evidence="3 5" id="KW-0378">Hydrolase</keyword>
<dbReference type="InterPro" id="IPR000086">
    <property type="entry name" value="NUDIX_hydrolase_dom"/>
</dbReference>
<dbReference type="PANTHER" id="PTHR43222">
    <property type="entry name" value="NUDIX HYDROLASE 23"/>
    <property type="match status" value="1"/>
</dbReference>
<gene>
    <name evidence="7" type="ordered locus">Snas_4486</name>
</gene>
<accession>D3Q582</accession>
<dbReference type="EMBL" id="CP001778">
    <property type="protein sequence ID" value="ADD44131.1"/>
    <property type="molecule type" value="Genomic_DNA"/>
</dbReference>
<dbReference type="PROSITE" id="PS00893">
    <property type="entry name" value="NUDIX_BOX"/>
    <property type="match status" value="1"/>
</dbReference>
<dbReference type="Gene3D" id="3.90.79.10">
    <property type="entry name" value="Nucleoside Triphosphate Pyrophosphohydrolase"/>
    <property type="match status" value="1"/>
</dbReference>
<dbReference type="Proteomes" id="UP000000844">
    <property type="component" value="Chromosome"/>
</dbReference>
<dbReference type="InterPro" id="IPR020084">
    <property type="entry name" value="NUDIX_hydrolase_CS"/>
</dbReference>
<dbReference type="SUPFAM" id="SSF55811">
    <property type="entry name" value="Nudix"/>
    <property type="match status" value="1"/>
</dbReference>
<dbReference type="KEGG" id="sna:Snas_4486"/>
<feature type="domain" description="Nudix hydrolase" evidence="6">
    <location>
        <begin position="39"/>
        <end position="169"/>
    </location>
</feature>
<keyword evidence="4" id="KW-0460">Magnesium</keyword>
<dbReference type="PRINTS" id="PR00502">
    <property type="entry name" value="NUDIXFAMILY"/>
</dbReference>
<evidence type="ECO:0000313" key="7">
    <source>
        <dbReference type="EMBL" id="ADD44131.1"/>
    </source>
</evidence>
<dbReference type="HOGENOM" id="CLU_136818_0_0_11"/>
<evidence type="ECO:0000256" key="1">
    <source>
        <dbReference type="ARBA" id="ARBA00001946"/>
    </source>
</evidence>
<evidence type="ECO:0000313" key="8">
    <source>
        <dbReference type="Proteomes" id="UP000000844"/>
    </source>
</evidence>
<proteinExistence type="inferred from homology"/>
<dbReference type="STRING" id="446470.Snas_4486"/>